<keyword evidence="4" id="KW-1185">Reference proteome</keyword>
<reference evidence="3 4" key="1">
    <citation type="submission" date="2022-10" db="EMBL/GenBank/DDBJ databases">
        <title>Luteolibacter flavescens strain MCCC 1K03193, whole genome shotgun sequencing project.</title>
        <authorList>
            <person name="Zhao G."/>
            <person name="Shen L."/>
        </authorList>
    </citation>
    <scope>NUCLEOTIDE SEQUENCE [LARGE SCALE GENOMIC DNA]</scope>
    <source>
        <strain evidence="3 4">MCCC 1K03193</strain>
    </source>
</reference>
<accession>A0ABT3FLS6</accession>
<sequence>MNSRNPAWIVVIFILGLFAFALTGLISEANLRTGTTADTPAEAIGKCLSVVRQPGITHPPEQDVGSSSELILSGDR</sequence>
<keyword evidence="2" id="KW-0812">Transmembrane</keyword>
<proteinExistence type="predicted"/>
<protein>
    <submittedName>
        <fullName evidence="3">Uncharacterized protein</fullName>
    </submittedName>
</protein>
<name>A0ABT3FLS6_9BACT</name>
<dbReference type="Proteomes" id="UP001207930">
    <property type="component" value="Unassembled WGS sequence"/>
</dbReference>
<feature type="region of interest" description="Disordered" evidence="1">
    <location>
        <begin position="55"/>
        <end position="76"/>
    </location>
</feature>
<comment type="caution">
    <text evidence="3">The sequence shown here is derived from an EMBL/GenBank/DDBJ whole genome shotgun (WGS) entry which is preliminary data.</text>
</comment>
<organism evidence="3 4">
    <name type="scientific">Luteolibacter flavescens</name>
    <dbReference type="NCBI Taxonomy" id="1859460"/>
    <lineage>
        <taxon>Bacteria</taxon>
        <taxon>Pseudomonadati</taxon>
        <taxon>Verrucomicrobiota</taxon>
        <taxon>Verrucomicrobiia</taxon>
        <taxon>Verrucomicrobiales</taxon>
        <taxon>Verrucomicrobiaceae</taxon>
        <taxon>Luteolibacter</taxon>
    </lineage>
</organism>
<feature type="transmembrane region" description="Helical" evidence="2">
    <location>
        <begin position="6"/>
        <end position="26"/>
    </location>
</feature>
<gene>
    <name evidence="3" type="ORF">OKA04_07290</name>
</gene>
<keyword evidence="2" id="KW-1133">Transmembrane helix</keyword>
<dbReference type="EMBL" id="JAPDDS010000003">
    <property type="protein sequence ID" value="MCW1884531.1"/>
    <property type="molecule type" value="Genomic_DNA"/>
</dbReference>
<dbReference type="RefSeq" id="WP_264500489.1">
    <property type="nucleotide sequence ID" value="NZ_JAPDDS010000003.1"/>
</dbReference>
<evidence type="ECO:0000256" key="1">
    <source>
        <dbReference type="SAM" id="MobiDB-lite"/>
    </source>
</evidence>
<evidence type="ECO:0000256" key="2">
    <source>
        <dbReference type="SAM" id="Phobius"/>
    </source>
</evidence>
<evidence type="ECO:0000313" key="3">
    <source>
        <dbReference type="EMBL" id="MCW1884531.1"/>
    </source>
</evidence>
<evidence type="ECO:0000313" key="4">
    <source>
        <dbReference type="Proteomes" id="UP001207930"/>
    </source>
</evidence>
<keyword evidence="2" id="KW-0472">Membrane</keyword>